<dbReference type="GO" id="GO:0042795">
    <property type="term" value="P:snRNA transcription by RNA polymerase II"/>
    <property type="evidence" value="ECO:0007669"/>
    <property type="project" value="TreeGrafter"/>
</dbReference>
<evidence type="ECO:0000256" key="1">
    <source>
        <dbReference type="ARBA" id="ARBA00004123"/>
    </source>
</evidence>
<dbReference type="InterPro" id="IPR022042">
    <property type="entry name" value="snRNA-activating_su3"/>
</dbReference>
<organism evidence="8 9">
    <name type="scientific">Phanerochaete sordida</name>
    <dbReference type="NCBI Taxonomy" id="48140"/>
    <lineage>
        <taxon>Eukaryota</taxon>
        <taxon>Fungi</taxon>
        <taxon>Dikarya</taxon>
        <taxon>Basidiomycota</taxon>
        <taxon>Agaricomycotina</taxon>
        <taxon>Agaricomycetes</taxon>
        <taxon>Polyporales</taxon>
        <taxon>Phanerochaetaceae</taxon>
        <taxon>Phanerochaete</taxon>
    </lineage>
</organism>
<evidence type="ECO:0000313" key="8">
    <source>
        <dbReference type="EMBL" id="GJE92214.1"/>
    </source>
</evidence>
<dbReference type="AlphaFoldDB" id="A0A9P3LF37"/>
<keyword evidence="3" id="KW-0805">Transcription regulation</keyword>
<dbReference type="GO" id="GO:0001046">
    <property type="term" value="F:core promoter sequence-specific DNA binding"/>
    <property type="evidence" value="ECO:0007669"/>
    <property type="project" value="TreeGrafter"/>
</dbReference>
<protein>
    <submittedName>
        <fullName evidence="8">snRNA-activating protein of 50kDa MW C terminal-domain-containing protein</fullName>
    </submittedName>
</protein>
<proteinExistence type="inferred from homology"/>
<comment type="subcellular location">
    <subcellularLocation>
        <location evidence="1">Nucleus</location>
    </subcellularLocation>
</comment>
<comment type="caution">
    <text evidence="8">The sequence shown here is derived from an EMBL/GenBank/DDBJ whole genome shotgun (WGS) entry which is preliminary data.</text>
</comment>
<dbReference type="GO" id="GO:0042796">
    <property type="term" value="P:snRNA transcription by RNA polymerase III"/>
    <property type="evidence" value="ECO:0007669"/>
    <property type="project" value="TreeGrafter"/>
</dbReference>
<dbReference type="Pfam" id="PF12251">
    <property type="entry name" value="SNAPC3"/>
    <property type="match status" value="1"/>
</dbReference>
<keyword evidence="4" id="KW-0238">DNA-binding</keyword>
<evidence type="ECO:0000313" key="9">
    <source>
        <dbReference type="Proteomes" id="UP000703269"/>
    </source>
</evidence>
<dbReference type="GO" id="GO:0019185">
    <property type="term" value="C:snRNA-activating protein complex"/>
    <property type="evidence" value="ECO:0007669"/>
    <property type="project" value="TreeGrafter"/>
</dbReference>
<accession>A0A9P3LF37</accession>
<comment type="similarity">
    <text evidence="2">Belongs to the SNAPC3/SRD2 family.</text>
</comment>
<dbReference type="GO" id="GO:0003681">
    <property type="term" value="F:bent DNA binding"/>
    <property type="evidence" value="ECO:0007669"/>
    <property type="project" value="TreeGrafter"/>
</dbReference>
<dbReference type="GO" id="GO:0005634">
    <property type="term" value="C:nucleus"/>
    <property type="evidence" value="ECO:0007669"/>
    <property type="project" value="UniProtKB-SubCell"/>
</dbReference>
<gene>
    <name evidence="8" type="ORF">PsYK624_083670</name>
</gene>
<evidence type="ECO:0000256" key="2">
    <source>
        <dbReference type="ARBA" id="ARBA00010410"/>
    </source>
</evidence>
<evidence type="ECO:0000256" key="4">
    <source>
        <dbReference type="ARBA" id="ARBA00023125"/>
    </source>
</evidence>
<keyword evidence="5" id="KW-0804">Transcription</keyword>
<dbReference type="EMBL" id="BPQB01000025">
    <property type="protein sequence ID" value="GJE92214.1"/>
    <property type="molecule type" value="Genomic_DNA"/>
</dbReference>
<dbReference type="Proteomes" id="UP000703269">
    <property type="component" value="Unassembled WGS sequence"/>
</dbReference>
<reference evidence="8 9" key="1">
    <citation type="submission" date="2021-08" db="EMBL/GenBank/DDBJ databases">
        <title>Draft Genome Sequence of Phanerochaete sordida strain YK-624.</title>
        <authorList>
            <person name="Mori T."/>
            <person name="Dohra H."/>
            <person name="Suzuki T."/>
            <person name="Kawagishi H."/>
            <person name="Hirai H."/>
        </authorList>
    </citation>
    <scope>NUCLEOTIDE SEQUENCE [LARGE SCALE GENOMIC DNA]</scope>
    <source>
        <strain evidence="8 9">YK-624</strain>
    </source>
</reference>
<sequence>MASTQPLANEALFGPPSQPLRISDFIQELSQTVSVCAHSADSIPRKAQHTCAGQPDEPQRSSMTDECSVQDLQKSLDDVITDPRLMAHVMKTHEMFTQSIHDTAELSGRKKRKRAAVDELAHEHPEVLALRRSLEAVRLKSWPLTLHSALFIRPPKQSDHNTLHTTKCLSLPATVSDPREALVFVTVYDRLTWGHKLLSRSSQHVLLSSHTLGDLFDVIPCPSNEIPEPPTASSSGTWGEASARGSSGSVICLEDVAYGDGQSEQDYSDRLLETLRFLPEDKRAALQKGPPMHDAAFRTLQIRLHRPYWLCHAGDCEHFFVIEHLRAYHPSDPPVPSFPLTTQITPRLLENCKACNKVPAVYAVNGDIRLGETPFVICAPCWRWMGPPKPEHADKVQVVPLPKHEFGWHG</sequence>
<dbReference type="GO" id="GO:0001006">
    <property type="term" value="F:RNA polymerase III type 3 promoter sequence-specific DNA binding"/>
    <property type="evidence" value="ECO:0007669"/>
    <property type="project" value="TreeGrafter"/>
</dbReference>
<dbReference type="PANTHER" id="PTHR13421:SF16">
    <property type="entry name" value="SNRNA-ACTIVATING PROTEIN COMPLEX SUBUNIT 3"/>
    <property type="match status" value="1"/>
</dbReference>
<dbReference type="PANTHER" id="PTHR13421">
    <property type="entry name" value="SNRNA-ACTIVATING PROTEIN COMPLEX SUBUNIT 3"/>
    <property type="match status" value="1"/>
</dbReference>
<dbReference type="OrthoDB" id="3437960at2759"/>
<evidence type="ECO:0000256" key="5">
    <source>
        <dbReference type="ARBA" id="ARBA00023163"/>
    </source>
</evidence>
<keyword evidence="9" id="KW-1185">Reference proteome</keyword>
<evidence type="ECO:0000256" key="7">
    <source>
        <dbReference type="SAM" id="MobiDB-lite"/>
    </source>
</evidence>
<name>A0A9P3LF37_9APHY</name>
<feature type="region of interest" description="Disordered" evidence="7">
    <location>
        <begin position="44"/>
        <end position="65"/>
    </location>
</feature>
<evidence type="ECO:0000256" key="3">
    <source>
        <dbReference type="ARBA" id="ARBA00023015"/>
    </source>
</evidence>
<dbReference type="GO" id="GO:0000978">
    <property type="term" value="F:RNA polymerase II cis-regulatory region sequence-specific DNA binding"/>
    <property type="evidence" value="ECO:0007669"/>
    <property type="project" value="TreeGrafter"/>
</dbReference>
<evidence type="ECO:0000256" key="6">
    <source>
        <dbReference type="ARBA" id="ARBA00023242"/>
    </source>
</evidence>
<keyword evidence="6" id="KW-0539">Nucleus</keyword>